<dbReference type="OrthoDB" id="7396853at2759"/>
<dbReference type="SUPFAM" id="SSF53213">
    <property type="entry name" value="LigB-like"/>
    <property type="match status" value="1"/>
</dbReference>
<keyword evidence="7" id="KW-1133">Transmembrane helix</keyword>
<evidence type="ECO:0000256" key="7">
    <source>
        <dbReference type="SAM" id="Phobius"/>
    </source>
</evidence>
<evidence type="ECO:0000256" key="4">
    <source>
        <dbReference type="ARBA" id="ARBA00022833"/>
    </source>
</evidence>
<dbReference type="GO" id="GO:0008198">
    <property type="term" value="F:ferrous iron binding"/>
    <property type="evidence" value="ECO:0007669"/>
    <property type="project" value="InterPro"/>
</dbReference>
<sequence length="383" mass="42055">MSSEPHRSNLNSKREDHTPAPNIYGLQSSTPRKLIIISLLTVVVGIFIAVFWKSESAELFAFRRVKSSAAGGVSRVLSSSSSTAGKNIAAPIRSPSSDKSLKMGSKTPIYFLSHGGPNVMYQVDHPAYRKLGEIGREITTKVKPRAVVVFSAHWQGGKDTIYVNTAEMTDLIYDFYGFPDHYYKEKYPNVGSKEVAHKVLDALHDAGIEAQGVKRGLDHGVWASFKCAFEPDANPLNVPVVQVSLFDTEDPVQHYRLGEAVSRLRDENILIIVSGMAVHNLRDLRYTFGKPQPLPYAVSFDEALKEAVTTAPGEREKALKNLLKRPDARQAHPTFDHLLPIHVGAGAAGEDLGKRLWTLPEGSMSWAQYRFGEIGSASATGNA</sequence>
<gene>
    <name evidence="9" type="ORF">N7456_006666</name>
</gene>
<evidence type="ECO:0000313" key="9">
    <source>
        <dbReference type="EMBL" id="KAJ5100614.1"/>
    </source>
</evidence>
<keyword evidence="7" id="KW-0472">Membrane</keyword>
<name>A0A9W9FI78_9EURO</name>
<evidence type="ECO:0000256" key="5">
    <source>
        <dbReference type="ARBA" id="ARBA00023002"/>
    </source>
</evidence>
<comment type="caution">
    <text evidence="9">The sequence shown here is derived from an EMBL/GenBank/DDBJ whole genome shotgun (WGS) entry which is preliminary data.</text>
</comment>
<dbReference type="Proteomes" id="UP001149165">
    <property type="component" value="Unassembled WGS sequence"/>
</dbReference>
<dbReference type="PANTHER" id="PTHR30096:SF0">
    <property type="entry name" value="4,5-DOPA DIOXYGENASE EXTRADIOL-LIKE PROTEIN"/>
    <property type="match status" value="1"/>
</dbReference>
<reference evidence="9" key="1">
    <citation type="submission" date="2022-11" db="EMBL/GenBank/DDBJ databases">
        <authorList>
            <person name="Petersen C."/>
        </authorList>
    </citation>
    <scope>NUCLEOTIDE SEQUENCE</scope>
    <source>
        <strain evidence="9">IBT 30069</strain>
    </source>
</reference>
<keyword evidence="3" id="KW-0479">Metal-binding</keyword>
<dbReference type="Pfam" id="PF02900">
    <property type="entry name" value="LigB"/>
    <property type="match status" value="1"/>
</dbReference>
<evidence type="ECO:0000256" key="6">
    <source>
        <dbReference type="SAM" id="MobiDB-lite"/>
    </source>
</evidence>
<feature type="compositionally biased region" description="Basic and acidic residues" evidence="6">
    <location>
        <begin position="1"/>
        <end position="18"/>
    </location>
</feature>
<dbReference type="CDD" id="cd07363">
    <property type="entry name" value="45_DOPA_Dioxygenase"/>
    <property type="match status" value="1"/>
</dbReference>
<dbReference type="InterPro" id="IPR014436">
    <property type="entry name" value="Extradiol_dOase_DODA"/>
</dbReference>
<comment type="cofactor">
    <cofactor evidence="1">
        <name>Zn(2+)</name>
        <dbReference type="ChEBI" id="CHEBI:29105"/>
    </cofactor>
</comment>
<evidence type="ECO:0000259" key="8">
    <source>
        <dbReference type="Pfam" id="PF02900"/>
    </source>
</evidence>
<dbReference type="GO" id="GO:0008270">
    <property type="term" value="F:zinc ion binding"/>
    <property type="evidence" value="ECO:0007669"/>
    <property type="project" value="InterPro"/>
</dbReference>
<accession>A0A9W9FI78</accession>
<dbReference type="AlphaFoldDB" id="A0A9W9FI78"/>
<keyword evidence="10" id="KW-1185">Reference proteome</keyword>
<evidence type="ECO:0000256" key="2">
    <source>
        <dbReference type="ARBA" id="ARBA00007581"/>
    </source>
</evidence>
<dbReference type="PANTHER" id="PTHR30096">
    <property type="entry name" value="4,5-DOPA DIOXYGENASE EXTRADIOL-LIKE PROTEIN"/>
    <property type="match status" value="1"/>
</dbReference>
<keyword evidence="5" id="KW-0560">Oxidoreductase</keyword>
<feature type="transmembrane region" description="Helical" evidence="7">
    <location>
        <begin position="34"/>
        <end position="52"/>
    </location>
</feature>
<evidence type="ECO:0000256" key="3">
    <source>
        <dbReference type="ARBA" id="ARBA00022723"/>
    </source>
</evidence>
<keyword evidence="9" id="KW-0223">Dioxygenase</keyword>
<comment type="similarity">
    <text evidence="2">Belongs to the DODA-type extradiol aromatic ring-opening dioxygenase family.</text>
</comment>
<dbReference type="Gene3D" id="3.40.830.10">
    <property type="entry name" value="LigB-like"/>
    <property type="match status" value="1"/>
</dbReference>
<keyword evidence="7" id="KW-0812">Transmembrane</keyword>
<dbReference type="GO" id="GO:0016702">
    <property type="term" value="F:oxidoreductase activity, acting on single donors with incorporation of molecular oxygen, incorporation of two atoms of oxygen"/>
    <property type="evidence" value="ECO:0007669"/>
    <property type="project" value="UniProtKB-ARBA"/>
</dbReference>
<protein>
    <submittedName>
        <fullName evidence="9">Extradiol ring-cleavage dioxygenase class III enzyme subunit B</fullName>
    </submittedName>
</protein>
<organism evidence="9 10">
    <name type="scientific">Penicillium angulare</name>
    <dbReference type="NCBI Taxonomy" id="116970"/>
    <lineage>
        <taxon>Eukaryota</taxon>
        <taxon>Fungi</taxon>
        <taxon>Dikarya</taxon>
        <taxon>Ascomycota</taxon>
        <taxon>Pezizomycotina</taxon>
        <taxon>Eurotiomycetes</taxon>
        <taxon>Eurotiomycetidae</taxon>
        <taxon>Eurotiales</taxon>
        <taxon>Aspergillaceae</taxon>
        <taxon>Penicillium</taxon>
    </lineage>
</organism>
<reference evidence="9" key="2">
    <citation type="journal article" date="2023" name="IMA Fungus">
        <title>Comparative genomic study of the Penicillium genus elucidates a diverse pangenome and 15 lateral gene transfer events.</title>
        <authorList>
            <person name="Petersen C."/>
            <person name="Sorensen T."/>
            <person name="Nielsen M.R."/>
            <person name="Sondergaard T.E."/>
            <person name="Sorensen J.L."/>
            <person name="Fitzpatrick D.A."/>
            <person name="Frisvad J.C."/>
            <person name="Nielsen K.L."/>
        </authorList>
    </citation>
    <scope>NUCLEOTIDE SEQUENCE</scope>
    <source>
        <strain evidence="9">IBT 30069</strain>
    </source>
</reference>
<keyword evidence="4" id="KW-0862">Zinc</keyword>
<evidence type="ECO:0000313" key="10">
    <source>
        <dbReference type="Proteomes" id="UP001149165"/>
    </source>
</evidence>
<dbReference type="EMBL" id="JAPQKH010000004">
    <property type="protein sequence ID" value="KAJ5100614.1"/>
    <property type="molecule type" value="Genomic_DNA"/>
</dbReference>
<feature type="region of interest" description="Disordered" evidence="6">
    <location>
        <begin position="1"/>
        <end position="24"/>
    </location>
</feature>
<feature type="domain" description="Extradiol ring-cleavage dioxygenase class III enzyme subunit B" evidence="8">
    <location>
        <begin position="108"/>
        <end position="353"/>
    </location>
</feature>
<feature type="non-terminal residue" evidence="9">
    <location>
        <position position="1"/>
    </location>
</feature>
<proteinExistence type="inferred from homology"/>
<dbReference type="InterPro" id="IPR004183">
    <property type="entry name" value="Xdiol_dOase_suB"/>
</dbReference>
<evidence type="ECO:0000256" key="1">
    <source>
        <dbReference type="ARBA" id="ARBA00001947"/>
    </source>
</evidence>